<evidence type="ECO:0000313" key="5">
    <source>
        <dbReference type="EMBL" id="PGH33048.1"/>
    </source>
</evidence>
<dbReference type="GO" id="GO:0030983">
    <property type="term" value="F:mismatched DNA binding"/>
    <property type="evidence" value="ECO:0007669"/>
    <property type="project" value="InterPro"/>
</dbReference>
<dbReference type="InterPro" id="IPR013507">
    <property type="entry name" value="DNA_mismatch_S5_2-like"/>
</dbReference>
<dbReference type="InterPro" id="IPR020568">
    <property type="entry name" value="Ribosomal_Su5_D2-typ_SF"/>
</dbReference>
<dbReference type="AlphaFoldDB" id="A0A2B7ZIQ4"/>
<dbReference type="Gene3D" id="3.30.565.10">
    <property type="entry name" value="Histidine kinase-like ATPase, C-terminal domain"/>
    <property type="match status" value="1"/>
</dbReference>
<dbReference type="InterPro" id="IPR036890">
    <property type="entry name" value="HATPase_C_sf"/>
</dbReference>
<name>A0A2B7ZIQ4_9EURO</name>
<evidence type="ECO:0000256" key="3">
    <source>
        <dbReference type="SAM" id="MobiDB-lite"/>
    </source>
</evidence>
<dbReference type="GO" id="GO:0032389">
    <property type="term" value="C:MutLalpha complex"/>
    <property type="evidence" value="ECO:0007669"/>
    <property type="project" value="TreeGrafter"/>
</dbReference>
<evidence type="ECO:0000259" key="4">
    <source>
        <dbReference type="SMART" id="SM01340"/>
    </source>
</evidence>
<dbReference type="VEuPathDB" id="FungiDB:EMCG_02490"/>
<dbReference type="NCBIfam" id="TIGR00585">
    <property type="entry name" value="mutl"/>
    <property type="match status" value="1"/>
</dbReference>
<dbReference type="PANTHER" id="PTHR10073">
    <property type="entry name" value="DNA MISMATCH REPAIR PROTEIN MLH, PMS, MUTL"/>
    <property type="match status" value="1"/>
</dbReference>
<dbReference type="InterPro" id="IPR038973">
    <property type="entry name" value="MutL/Mlh/Pms-like"/>
</dbReference>
<dbReference type="GO" id="GO:0005524">
    <property type="term" value="F:ATP binding"/>
    <property type="evidence" value="ECO:0007669"/>
    <property type="project" value="InterPro"/>
</dbReference>
<sequence>MSIAHLPPDIARAVRSASVLSDPCSVVKELIDNSLDARATCISVEVSANTLDIIQVKDNGAGIHPNDRHLVCKRSCTSKLQTIDDLRNVGGSTLGFRGEALASAAEMCGGILITTRTDGELVGANLKYDRAGLLVSSTKASHPTGTTVRVSEFLRFVPVRKQTALKSASKTISRMKKFLNAYVLSRPEIRLSFKILKSKNDSSWVYASKKNATVSNAVLRVVGAEAASQCTAVIWPQIQDDGDSSLSGSIESNGSNIPAIQLVATIPKPGSDLSKINHSGQYVSIDRRPMSTSHGVAKELVKLFKSYLRSGLFCDDNQTSPVDPFFFMHLHCHPGSYDANVEPSKDDVLFEDSKLVMSMAESMFKNVYGEIKPKDTFQSNCHIENKGISSQAIQPPHSLPASSHRIQEAQSPPIFRHISSHAAKQCYPTDHAFASSSQGEKSNVSIGSSADTVTCPRPAENNPCLSKDSRLTSSWMLGKRQYVTPRKEKVQYGDIHSHFLTPVFENEGFQFENTMLEYGRTNSVLVSPPYPSPLSLQTPEMQVAKTKYDKSPVDGRKSQMSRLRNLPQNTISHGATKRRELGGSGSLEAWIRNYRDSFNQPAEEGQGDGISQDSEDDENGLTEIAIAGRFGIESDDGVTTGRSQGGSSVVPVIHPNSAHINMERDGLLPVVSSEEEDDDQNYTREPTDNPTSTSQEMVAEALDFEYRKKTAVHLHRQKQQQQLSQATLLSWTGANNAKTSQSSPYQNRYTRAKADLASQLPKPKFPRYEAAFSLPKMEPADPRAYFMCLKNVLSQTGLKSKRALTNRLPLEAIPNAFALHGLTVNWTKQDDEALPPGSGLSETDEYVRTGILPPSSAFFEVQPTDISLWATRLLTLIQEQYRSENVDGDGGAQLVFDAILTSHSTTSA</sequence>
<dbReference type="GO" id="GO:0006298">
    <property type="term" value="P:mismatch repair"/>
    <property type="evidence" value="ECO:0007669"/>
    <property type="project" value="InterPro"/>
</dbReference>
<dbReference type="SUPFAM" id="SSF55874">
    <property type="entry name" value="ATPase domain of HSP90 chaperone/DNA topoisomerase II/histidine kinase"/>
    <property type="match status" value="1"/>
</dbReference>
<accession>A0A2B7ZIQ4</accession>
<comment type="caution">
    <text evidence="5">The sequence shown here is derived from an EMBL/GenBank/DDBJ whole genome shotgun (WGS) entry which is preliminary data.</text>
</comment>
<gene>
    <name evidence="5" type="ORF">GX50_04122</name>
</gene>
<dbReference type="EMBL" id="PDND01000073">
    <property type="protein sequence ID" value="PGH33048.1"/>
    <property type="molecule type" value="Genomic_DNA"/>
</dbReference>
<dbReference type="GO" id="GO:0061982">
    <property type="term" value="P:meiosis I cell cycle process"/>
    <property type="evidence" value="ECO:0007669"/>
    <property type="project" value="UniProtKB-ARBA"/>
</dbReference>
<protein>
    <recommendedName>
        <fullName evidence="4">DNA mismatch repair protein S5 domain-containing protein</fullName>
    </recommendedName>
</protein>
<dbReference type="PANTHER" id="PTHR10073:SF41">
    <property type="entry name" value="MISMATCH REPAIR PROTEIN, PUTATIVE (AFU_ORTHOLOGUE AFUA_8G05820)-RELATED"/>
    <property type="match status" value="1"/>
</dbReference>
<evidence type="ECO:0000256" key="1">
    <source>
        <dbReference type="ARBA" id="ARBA00006082"/>
    </source>
</evidence>
<dbReference type="PROSITE" id="PS00058">
    <property type="entry name" value="DNA_MISMATCH_REPAIR_1"/>
    <property type="match status" value="1"/>
</dbReference>
<dbReference type="SMART" id="SM01340">
    <property type="entry name" value="DNA_mis_repair"/>
    <property type="match status" value="1"/>
</dbReference>
<keyword evidence="6" id="KW-1185">Reference proteome</keyword>
<evidence type="ECO:0000256" key="2">
    <source>
        <dbReference type="ARBA" id="ARBA00022763"/>
    </source>
</evidence>
<dbReference type="Gene3D" id="3.30.230.10">
    <property type="match status" value="1"/>
</dbReference>
<reference evidence="5 6" key="1">
    <citation type="submission" date="2017-10" db="EMBL/GenBank/DDBJ databases">
        <title>Comparative genomics in systemic dimorphic fungi from Ajellomycetaceae.</title>
        <authorList>
            <person name="Munoz J.F."/>
            <person name="Mcewen J.G."/>
            <person name="Clay O.K."/>
            <person name="Cuomo C.A."/>
        </authorList>
    </citation>
    <scope>NUCLEOTIDE SEQUENCE [LARGE SCALE GENOMIC DNA]</scope>
    <source>
        <strain evidence="5 6">UAMH4076</strain>
    </source>
</reference>
<dbReference type="FunFam" id="3.30.565.10:FF:000017">
    <property type="entry name" value="PMS1 homolog 1, mismatch repair system component"/>
    <property type="match status" value="1"/>
</dbReference>
<dbReference type="Pfam" id="PF01119">
    <property type="entry name" value="DNA_mis_repair"/>
    <property type="match status" value="1"/>
</dbReference>
<dbReference type="InterPro" id="IPR014762">
    <property type="entry name" value="DNA_mismatch_repair_CS"/>
</dbReference>
<dbReference type="STRING" id="73230.A0A2B7ZIQ4"/>
<dbReference type="GO" id="GO:0016887">
    <property type="term" value="F:ATP hydrolysis activity"/>
    <property type="evidence" value="ECO:0007669"/>
    <property type="project" value="InterPro"/>
</dbReference>
<keyword evidence="2" id="KW-0227">DNA damage</keyword>
<feature type="domain" description="DNA mismatch repair protein S5" evidence="4">
    <location>
        <begin position="218"/>
        <end position="369"/>
    </location>
</feature>
<evidence type="ECO:0000313" key="6">
    <source>
        <dbReference type="Proteomes" id="UP000226031"/>
    </source>
</evidence>
<dbReference type="Pfam" id="PF13589">
    <property type="entry name" value="HATPase_c_3"/>
    <property type="match status" value="1"/>
</dbReference>
<organism evidence="5 6">
    <name type="scientific">[Emmonsia] crescens</name>
    <dbReference type="NCBI Taxonomy" id="73230"/>
    <lineage>
        <taxon>Eukaryota</taxon>
        <taxon>Fungi</taxon>
        <taxon>Dikarya</taxon>
        <taxon>Ascomycota</taxon>
        <taxon>Pezizomycotina</taxon>
        <taxon>Eurotiomycetes</taxon>
        <taxon>Eurotiomycetidae</taxon>
        <taxon>Onygenales</taxon>
        <taxon>Ajellomycetaceae</taxon>
        <taxon>Emergomyces</taxon>
    </lineage>
</organism>
<proteinExistence type="inferred from homology"/>
<dbReference type="InterPro" id="IPR002099">
    <property type="entry name" value="MutL/Mlh/PMS"/>
</dbReference>
<feature type="region of interest" description="Disordered" evidence="3">
    <location>
        <begin position="671"/>
        <end position="694"/>
    </location>
</feature>
<comment type="similarity">
    <text evidence="1">Belongs to the DNA mismatch repair MutL/HexB family.</text>
</comment>
<dbReference type="GO" id="GO:0140664">
    <property type="term" value="F:ATP-dependent DNA damage sensor activity"/>
    <property type="evidence" value="ECO:0007669"/>
    <property type="project" value="InterPro"/>
</dbReference>
<dbReference type="InterPro" id="IPR014721">
    <property type="entry name" value="Ribsml_uS5_D2-typ_fold_subgr"/>
</dbReference>
<dbReference type="Proteomes" id="UP000226031">
    <property type="component" value="Unassembled WGS sequence"/>
</dbReference>
<dbReference type="SUPFAM" id="SSF54211">
    <property type="entry name" value="Ribosomal protein S5 domain 2-like"/>
    <property type="match status" value="1"/>
</dbReference>